<accession>A0A1B8GG97</accession>
<protein>
    <recommendedName>
        <fullName evidence="1">Amidohydrolase-related domain-containing protein</fullName>
    </recommendedName>
</protein>
<name>A0A1B8GG97_9PEZI</name>
<evidence type="ECO:0000313" key="2">
    <source>
        <dbReference type="EMBL" id="OBT94852.1"/>
    </source>
</evidence>
<gene>
    <name evidence="2" type="ORF">VE01_06359</name>
</gene>
<dbReference type="EMBL" id="KV460240">
    <property type="protein sequence ID" value="OBT94852.1"/>
    <property type="molecule type" value="Genomic_DNA"/>
</dbReference>
<dbReference type="AlphaFoldDB" id="A0A1B8GG97"/>
<evidence type="ECO:0000259" key="1">
    <source>
        <dbReference type="Pfam" id="PF01979"/>
    </source>
</evidence>
<sequence length="482" mass="52893">MVGRYLIQNATVISVDAAIGIVRNCDVLIEHGIITAVAQNLPTSADLTIIDATDAIVSPGFVDTHRHTWQTQLRTITSDYVLSDYVVNIRNIYGSCYTPHDAYLGNYCGALESIDNGITYLVDHSHIMNSPDHADAAVKGLQDSKIRAVFCYGLYENPAWEGSSVNKEQEIKNPKWRWDDARRIREKYFKSNQPTDLLRFGFAPAEIERGTLAEAIDEVEFGRSLGSAVITGHVAMGKYDRGAHIVRNFEQRNILGPDLLFSHCATLHDDELEAVKKNGVSLSSTPDTELQMGMGHPIAFKAHKHGCVASIGIDITSNNPADMFQQMRLLLQAQRHLDNEKHAVRLPKVSQRCEEVLEMATIGGAAAVGLQDVIGSITPGKRADLLITRCDSTRMTPVHDPVAALVLYANAFDIDTVFIDGELVKHKGLLTGVDWPKVRRELCDSAASIMERSKNAPTEEINVAIMQMLQGFAGDGNGTDGA</sequence>
<dbReference type="InterPro" id="IPR006680">
    <property type="entry name" value="Amidohydro-rel"/>
</dbReference>
<keyword evidence="3" id="KW-1185">Reference proteome</keyword>
<organism evidence="2 3">
    <name type="scientific">Pseudogymnoascus verrucosus</name>
    <dbReference type="NCBI Taxonomy" id="342668"/>
    <lineage>
        <taxon>Eukaryota</taxon>
        <taxon>Fungi</taxon>
        <taxon>Dikarya</taxon>
        <taxon>Ascomycota</taxon>
        <taxon>Pezizomycotina</taxon>
        <taxon>Leotiomycetes</taxon>
        <taxon>Thelebolales</taxon>
        <taxon>Thelebolaceae</taxon>
        <taxon>Pseudogymnoascus</taxon>
    </lineage>
</organism>
<reference evidence="2 3" key="1">
    <citation type="submission" date="2016-03" db="EMBL/GenBank/DDBJ databases">
        <title>Comparative genomics of Pseudogymnoascus destructans, the fungus causing white-nose syndrome of bats.</title>
        <authorList>
            <person name="Palmer J.M."/>
            <person name="Drees K.P."/>
            <person name="Foster J.T."/>
            <person name="Lindner D.L."/>
        </authorList>
    </citation>
    <scope>NUCLEOTIDE SEQUENCE [LARGE SCALE GENOMIC DNA]</scope>
    <source>
        <strain evidence="2 3">UAMH 10579</strain>
    </source>
</reference>
<feature type="domain" description="Amidohydrolase-related" evidence="1">
    <location>
        <begin position="56"/>
        <end position="424"/>
    </location>
</feature>
<dbReference type="Gene3D" id="2.30.40.10">
    <property type="entry name" value="Urease, subunit C, domain 1"/>
    <property type="match status" value="1"/>
</dbReference>
<proteinExistence type="predicted"/>
<dbReference type="Pfam" id="PF01979">
    <property type="entry name" value="Amidohydro_1"/>
    <property type="match status" value="1"/>
</dbReference>
<dbReference type="GeneID" id="28839745"/>
<dbReference type="NCBIfam" id="NF006056">
    <property type="entry name" value="PRK08204.1"/>
    <property type="match status" value="1"/>
</dbReference>
<reference evidence="3" key="2">
    <citation type="journal article" date="2018" name="Nat. Commun.">
        <title>Extreme sensitivity to ultraviolet light in the fungal pathogen causing white-nose syndrome of bats.</title>
        <authorList>
            <person name="Palmer J.M."/>
            <person name="Drees K.P."/>
            <person name="Foster J.T."/>
            <person name="Lindner D.L."/>
        </authorList>
    </citation>
    <scope>NUCLEOTIDE SEQUENCE [LARGE SCALE GENOMIC DNA]</scope>
    <source>
        <strain evidence="3">UAMH 10579</strain>
    </source>
</reference>
<dbReference type="STRING" id="342668.A0A1B8GG97"/>
<dbReference type="Gene3D" id="3.20.20.140">
    <property type="entry name" value="Metal-dependent hydrolases"/>
    <property type="match status" value="1"/>
</dbReference>
<dbReference type="InterPro" id="IPR011059">
    <property type="entry name" value="Metal-dep_hydrolase_composite"/>
</dbReference>
<dbReference type="InterPro" id="IPR032466">
    <property type="entry name" value="Metal_Hydrolase"/>
</dbReference>
<dbReference type="SUPFAM" id="SSF51556">
    <property type="entry name" value="Metallo-dependent hydrolases"/>
    <property type="match status" value="1"/>
</dbReference>
<dbReference type="PANTHER" id="PTHR43794:SF5">
    <property type="entry name" value="CHLOROHYDROLASE FAMILY PROTEIN"/>
    <property type="match status" value="1"/>
</dbReference>
<dbReference type="InterPro" id="IPR050287">
    <property type="entry name" value="MTA/SAH_deaminase"/>
</dbReference>
<dbReference type="Proteomes" id="UP000091956">
    <property type="component" value="Unassembled WGS sequence"/>
</dbReference>
<dbReference type="SUPFAM" id="SSF51338">
    <property type="entry name" value="Composite domain of metallo-dependent hydrolases"/>
    <property type="match status" value="2"/>
</dbReference>
<dbReference type="GO" id="GO:0016810">
    <property type="term" value="F:hydrolase activity, acting on carbon-nitrogen (but not peptide) bonds"/>
    <property type="evidence" value="ECO:0007669"/>
    <property type="project" value="InterPro"/>
</dbReference>
<dbReference type="RefSeq" id="XP_018128585.1">
    <property type="nucleotide sequence ID" value="XM_018275808.2"/>
</dbReference>
<dbReference type="OrthoDB" id="194468at2759"/>
<dbReference type="PANTHER" id="PTHR43794">
    <property type="entry name" value="AMINOHYDROLASE SSNA-RELATED"/>
    <property type="match status" value="1"/>
</dbReference>
<evidence type="ECO:0000313" key="3">
    <source>
        <dbReference type="Proteomes" id="UP000091956"/>
    </source>
</evidence>